<feature type="region of interest" description="Disordered" evidence="6">
    <location>
        <begin position="64"/>
        <end position="182"/>
    </location>
</feature>
<keyword evidence="5" id="KW-0175">Coiled coil</keyword>
<dbReference type="InterPro" id="IPR002893">
    <property type="entry name" value="Znf_MYND"/>
</dbReference>
<feature type="region of interest" description="Disordered" evidence="6">
    <location>
        <begin position="727"/>
        <end position="780"/>
    </location>
</feature>
<evidence type="ECO:0000256" key="1">
    <source>
        <dbReference type="ARBA" id="ARBA00022723"/>
    </source>
</evidence>
<sequence length="1254" mass="142784">MNSKKGKHKKPKSTNTSAVSAFSEINENLEETKIDEFVNDNKNICSKDDLSVVLEVENICIEAAPVTPIKPKRKKGKKKREEPASDILSVSEAPNIEPDIRNEPKLSEENIYRGNEVITSRKKRKGKKNTTKADEEFTDETQSTPHVFGDTPVSENISSSVKNATSIKKQKKKKHSDNTELESCTSAFQKLLEPGECQKESYLSDSSYAEGLIQENTDNWNQLSGALPTGKKKNKNKKDKNRVVEATSNPSSIDMEEYKIEKLEEITSLAIEDTKPKAIIAKPVDKKRKNRKCEITTSAIDIEERISNHPIPEDVNKTIKVDKDAGVTVLNFEGKDMIEDCMIDDDNSRKQSEQHITLEGICNDQSTEQSYENVQSDKTTEFTEARPSRKKKRLEKHTHKENIKETEPGIDKGLNKSDMKLNISSCSLHSDLKEKESNITPDLIQYPRSSSQQQFDSNNNNMVIREINSPDQAPQGIPILMSVPLVEGSGESPEVTFKQDSLDLEVIEIKTETIQEVQKLKMTIEKSLAELTEIERNNLEAEREFAQVLEYNLKDSTATQEEKSFEEIILTTPFDTNNSEKNMLEEINRTPESVGPPVCPARKDKKSKAKKKGKKTPEACSVTTTCGMNVSVSGSNKSAQETNKIENKDKKSNTQENKGKQQSTNQEKTLVDSQETLVLPAVYDPIEKFEDALTSSTEDINDTFEMIAKEASELPIQKKLFQKPEISVTEPEEDEKAKPVKANPASQPKNLLGHPNIPAQSNKADYKKEKSKPPNTMTAKVKIRDDNEIEKAQTKDSETKNKLLRQASKESFTYKTSNNSDFVYKYSFRKVFLPNFCHVCTKGLGSRVACKFCNLLFYCSQKHKNEDWSQHQFLCFVVCTMAHLKDQKFIYGDAKNIIGHDFRVLRMEIIISCEKMLKRKLVPWEQEALLYPRICNNSACREWRQGLLTDCQGCGQISYCTEHPAHLPISHQRWCKSYALYQKLVSYQQKLGRLEPTLPTKVMPADYQIPETMNEVLASLYEEKLEMSDVDYAAVTQIATAPLTAAYCYQTNGKNFNGFTKKSTLTIHIVGAELQFEADILNKWEIFFLHLHPDVKDLRVVLISRDLNPSNLPLDLLSKIKLCETCRLSNRRLLFKFIDKKTYQDYFNSDEFLKPDIVCSFNQSIERASIYNGRDHWPSTIKCISKLKTPLLITGYTLNELIRDISRVQKLSNFNVINEPKHNYFASIRPDRNFITDDEMPLLFKNYCYTVICG</sequence>
<feature type="compositionally biased region" description="Basic residues" evidence="6">
    <location>
        <begin position="388"/>
        <end position="397"/>
    </location>
</feature>
<dbReference type="Proteomes" id="UP001152562">
    <property type="component" value="Unassembled WGS sequence"/>
</dbReference>
<feature type="coiled-coil region" evidence="5">
    <location>
        <begin position="517"/>
        <end position="549"/>
    </location>
</feature>
<evidence type="ECO:0000256" key="3">
    <source>
        <dbReference type="ARBA" id="ARBA00022833"/>
    </source>
</evidence>
<evidence type="ECO:0000256" key="5">
    <source>
        <dbReference type="SAM" id="Coils"/>
    </source>
</evidence>
<feature type="region of interest" description="Disordered" evidence="6">
    <location>
        <begin position="587"/>
        <end position="672"/>
    </location>
</feature>
<feature type="domain" description="MYND-type" evidence="7">
    <location>
        <begin position="837"/>
        <end position="875"/>
    </location>
</feature>
<feature type="region of interest" description="Disordered" evidence="6">
    <location>
        <begin position="220"/>
        <end position="248"/>
    </location>
</feature>
<dbReference type="Pfam" id="PF01753">
    <property type="entry name" value="zf-MYND"/>
    <property type="match status" value="1"/>
</dbReference>
<dbReference type="Pfam" id="PF20179">
    <property type="entry name" value="MSS51_C"/>
    <property type="match status" value="1"/>
</dbReference>
<dbReference type="EMBL" id="CALOZG010000027">
    <property type="protein sequence ID" value="CAH4032250.1"/>
    <property type="molecule type" value="Genomic_DNA"/>
</dbReference>
<evidence type="ECO:0000256" key="2">
    <source>
        <dbReference type="ARBA" id="ARBA00022771"/>
    </source>
</evidence>
<feature type="compositionally biased region" description="Basic residues" evidence="6">
    <location>
        <begin position="1"/>
        <end position="12"/>
    </location>
</feature>
<evidence type="ECO:0000256" key="6">
    <source>
        <dbReference type="SAM" id="MobiDB-lite"/>
    </source>
</evidence>
<keyword evidence="9" id="KW-1185">Reference proteome</keyword>
<evidence type="ECO:0000256" key="4">
    <source>
        <dbReference type="PROSITE-ProRule" id="PRU00134"/>
    </source>
</evidence>
<dbReference type="PROSITE" id="PS01360">
    <property type="entry name" value="ZF_MYND_1"/>
    <property type="match status" value="1"/>
</dbReference>
<reference evidence="8" key="1">
    <citation type="submission" date="2022-05" db="EMBL/GenBank/DDBJ databases">
        <authorList>
            <person name="Okamura Y."/>
        </authorList>
    </citation>
    <scope>NUCLEOTIDE SEQUENCE</scope>
</reference>
<feature type="compositionally biased region" description="Basic residues" evidence="6">
    <location>
        <begin position="120"/>
        <end position="130"/>
    </location>
</feature>
<dbReference type="Gene3D" id="6.10.140.2220">
    <property type="match status" value="1"/>
</dbReference>
<evidence type="ECO:0000313" key="8">
    <source>
        <dbReference type="EMBL" id="CAH4032250.1"/>
    </source>
</evidence>
<keyword evidence="1" id="KW-0479">Metal-binding</keyword>
<feature type="compositionally biased region" description="Polar residues" evidence="6">
    <location>
        <begin position="660"/>
        <end position="672"/>
    </location>
</feature>
<feature type="compositionally biased region" description="Basic and acidic residues" evidence="6">
    <location>
        <begin position="643"/>
        <end position="659"/>
    </location>
</feature>
<protein>
    <recommendedName>
        <fullName evidence="7">MYND-type domain-containing protein</fullName>
    </recommendedName>
</protein>
<feature type="compositionally biased region" description="Polar residues" evidence="6">
    <location>
        <begin position="621"/>
        <end position="642"/>
    </location>
</feature>
<organism evidence="8 9">
    <name type="scientific">Pieris brassicae</name>
    <name type="common">White butterfly</name>
    <name type="synonym">Large white butterfly</name>
    <dbReference type="NCBI Taxonomy" id="7116"/>
    <lineage>
        <taxon>Eukaryota</taxon>
        <taxon>Metazoa</taxon>
        <taxon>Ecdysozoa</taxon>
        <taxon>Arthropoda</taxon>
        <taxon>Hexapoda</taxon>
        <taxon>Insecta</taxon>
        <taxon>Pterygota</taxon>
        <taxon>Neoptera</taxon>
        <taxon>Endopterygota</taxon>
        <taxon>Lepidoptera</taxon>
        <taxon>Glossata</taxon>
        <taxon>Ditrysia</taxon>
        <taxon>Papilionoidea</taxon>
        <taxon>Pieridae</taxon>
        <taxon>Pierinae</taxon>
        <taxon>Pieris</taxon>
    </lineage>
</organism>
<dbReference type="SUPFAM" id="SSF144232">
    <property type="entry name" value="HIT/MYND zinc finger-like"/>
    <property type="match status" value="1"/>
</dbReference>
<keyword evidence="2 4" id="KW-0863">Zinc-finger</keyword>
<dbReference type="InterPro" id="IPR046824">
    <property type="entry name" value="Mss51-like_C"/>
</dbReference>
<feature type="compositionally biased region" description="Basic and acidic residues" evidence="6">
    <location>
        <begin position="378"/>
        <end position="387"/>
    </location>
</feature>
<name>A0A9P0XBS1_PIEBR</name>
<feature type="compositionally biased region" description="Basic residues" evidence="6">
    <location>
        <begin position="230"/>
        <end position="240"/>
    </location>
</feature>
<dbReference type="PANTHER" id="PTHR28069">
    <property type="entry name" value="GH20023P"/>
    <property type="match status" value="1"/>
</dbReference>
<dbReference type="PROSITE" id="PS50865">
    <property type="entry name" value="ZF_MYND_2"/>
    <property type="match status" value="1"/>
</dbReference>
<feature type="region of interest" description="Disordered" evidence="6">
    <location>
        <begin position="373"/>
        <end position="401"/>
    </location>
</feature>
<feature type="compositionally biased region" description="Basic and acidic residues" evidence="6">
    <location>
        <begin position="98"/>
        <end position="111"/>
    </location>
</feature>
<feature type="region of interest" description="Disordered" evidence="6">
    <location>
        <begin position="1"/>
        <end position="21"/>
    </location>
</feature>
<comment type="caution">
    <text evidence="8">The sequence shown here is derived from an EMBL/GenBank/DDBJ whole genome shotgun (WGS) entry which is preliminary data.</text>
</comment>
<accession>A0A9P0XBS1</accession>
<dbReference type="AlphaFoldDB" id="A0A9P0XBS1"/>
<dbReference type="GO" id="GO:0008270">
    <property type="term" value="F:zinc ion binding"/>
    <property type="evidence" value="ECO:0007669"/>
    <property type="project" value="UniProtKB-KW"/>
</dbReference>
<feature type="compositionally biased region" description="Polar residues" evidence="6">
    <location>
        <begin position="153"/>
        <end position="167"/>
    </location>
</feature>
<evidence type="ECO:0000313" key="9">
    <source>
        <dbReference type="Proteomes" id="UP001152562"/>
    </source>
</evidence>
<dbReference type="PANTHER" id="PTHR28069:SF2">
    <property type="entry name" value="GH20023P"/>
    <property type="match status" value="1"/>
</dbReference>
<gene>
    <name evidence="8" type="ORF">PIBRA_LOCUS8665</name>
</gene>
<proteinExistence type="predicted"/>
<evidence type="ECO:0000259" key="7">
    <source>
        <dbReference type="PROSITE" id="PS50865"/>
    </source>
</evidence>
<feature type="compositionally biased region" description="Basic residues" evidence="6">
    <location>
        <begin position="603"/>
        <end position="614"/>
    </location>
</feature>
<keyword evidence="3" id="KW-0862">Zinc</keyword>